<protein>
    <submittedName>
        <fullName evidence="2">Uncharacterized protein</fullName>
    </submittedName>
</protein>
<keyword evidence="1" id="KW-1185">Reference proteome</keyword>
<sequence>MMNNTKAAGASPAPVGKEKQIMMATTTTATKTPLNQSSKGTRQKVTIIPIANQISETQQAGNHDKLLTNGMETKYVILPKLESSPNRRRRFIKSQSTDPNSLVTCQTDFKFIAPNRSSMPTTQTISHNVNHNETHITPIQQNDVSISAISQTVESSLNNEELKPSSSLISIKSRETDLERQNRAEITKCLVEKESVL</sequence>
<evidence type="ECO:0000313" key="2">
    <source>
        <dbReference type="WBParaSite" id="TREG1_27150.1"/>
    </source>
</evidence>
<dbReference type="Proteomes" id="UP000050795">
    <property type="component" value="Unassembled WGS sequence"/>
</dbReference>
<evidence type="ECO:0000313" key="1">
    <source>
        <dbReference type="Proteomes" id="UP000050795"/>
    </source>
</evidence>
<accession>A0AA85JLQ8</accession>
<reference evidence="2" key="2">
    <citation type="submission" date="2023-11" db="UniProtKB">
        <authorList>
            <consortium name="WormBaseParasite"/>
        </authorList>
    </citation>
    <scope>IDENTIFICATION</scope>
</reference>
<proteinExistence type="predicted"/>
<dbReference type="WBParaSite" id="TREG1_27150.1">
    <property type="protein sequence ID" value="TREG1_27150.1"/>
    <property type="gene ID" value="TREG1_27150"/>
</dbReference>
<reference evidence="1" key="1">
    <citation type="submission" date="2022-06" db="EMBL/GenBank/DDBJ databases">
        <authorList>
            <person name="Berger JAMES D."/>
            <person name="Berger JAMES D."/>
        </authorList>
    </citation>
    <scope>NUCLEOTIDE SEQUENCE [LARGE SCALE GENOMIC DNA]</scope>
</reference>
<organism evidence="1 2">
    <name type="scientific">Trichobilharzia regenti</name>
    <name type="common">Nasal bird schistosome</name>
    <dbReference type="NCBI Taxonomy" id="157069"/>
    <lineage>
        <taxon>Eukaryota</taxon>
        <taxon>Metazoa</taxon>
        <taxon>Spiralia</taxon>
        <taxon>Lophotrochozoa</taxon>
        <taxon>Platyhelminthes</taxon>
        <taxon>Trematoda</taxon>
        <taxon>Digenea</taxon>
        <taxon>Strigeidida</taxon>
        <taxon>Schistosomatoidea</taxon>
        <taxon>Schistosomatidae</taxon>
        <taxon>Trichobilharzia</taxon>
    </lineage>
</organism>
<dbReference type="AlphaFoldDB" id="A0AA85JLQ8"/>
<name>A0AA85JLQ8_TRIRE</name>